<dbReference type="GO" id="GO:0046872">
    <property type="term" value="F:metal ion binding"/>
    <property type="evidence" value="ECO:0007669"/>
    <property type="project" value="UniProtKB-KW"/>
</dbReference>
<evidence type="ECO:0000256" key="5">
    <source>
        <dbReference type="ARBA" id="ARBA00022842"/>
    </source>
</evidence>
<keyword evidence="9" id="KW-1185">Reference proteome</keyword>
<evidence type="ECO:0000259" key="7">
    <source>
        <dbReference type="PROSITE" id="PS51462"/>
    </source>
</evidence>
<dbReference type="Proteomes" id="UP000245699">
    <property type="component" value="Unassembled WGS sequence"/>
</dbReference>
<dbReference type="OrthoDB" id="1695362at2759"/>
<reference evidence="8 9" key="1">
    <citation type="journal article" date="2018" name="MBio">
        <title>Comparative Genomics Reveals the Core Gene Toolbox for the Fungus-Insect Symbiosis.</title>
        <authorList>
            <person name="Wang Y."/>
            <person name="Stata M."/>
            <person name="Wang W."/>
            <person name="Stajich J.E."/>
            <person name="White M.M."/>
            <person name="Moncalvo J.M."/>
        </authorList>
    </citation>
    <scope>NUCLEOTIDE SEQUENCE [LARGE SCALE GENOMIC DNA]</scope>
    <source>
        <strain evidence="8 9">AUS-77-4</strain>
    </source>
</reference>
<dbReference type="Gene3D" id="3.90.79.10">
    <property type="entry name" value="Nucleoside Triphosphate Pyrophosphohydrolase"/>
    <property type="match status" value="1"/>
</dbReference>
<protein>
    <recommendedName>
        <fullName evidence="7">Nudix hydrolase domain-containing protein</fullName>
    </recommendedName>
</protein>
<proteinExistence type="predicted"/>
<evidence type="ECO:0000313" key="9">
    <source>
        <dbReference type="Proteomes" id="UP000245699"/>
    </source>
</evidence>
<comment type="cofactor">
    <cofactor evidence="1">
        <name>Mn(2+)</name>
        <dbReference type="ChEBI" id="CHEBI:29035"/>
    </cofactor>
</comment>
<dbReference type="EMBL" id="MBFT01000550">
    <property type="protein sequence ID" value="PVU89360.1"/>
    <property type="molecule type" value="Genomic_DNA"/>
</dbReference>
<keyword evidence="6" id="KW-0464">Manganese</keyword>
<accession>A0A2T9YAK8</accession>
<dbReference type="GO" id="GO:0016818">
    <property type="term" value="F:hydrolase activity, acting on acid anhydrides, in phosphorus-containing anhydrides"/>
    <property type="evidence" value="ECO:0007669"/>
    <property type="project" value="InterPro"/>
</dbReference>
<gene>
    <name evidence="8" type="ORF">BB559_005132</name>
</gene>
<dbReference type="STRING" id="61424.A0A2T9YAK8"/>
<dbReference type="InterPro" id="IPR015797">
    <property type="entry name" value="NUDIX_hydrolase-like_dom_sf"/>
</dbReference>
<keyword evidence="5" id="KW-0460">Magnesium</keyword>
<evidence type="ECO:0000313" key="8">
    <source>
        <dbReference type="EMBL" id="PVU89360.1"/>
    </source>
</evidence>
<dbReference type="PROSITE" id="PS51462">
    <property type="entry name" value="NUDIX"/>
    <property type="match status" value="1"/>
</dbReference>
<dbReference type="PANTHER" id="PTHR12318:SF0">
    <property type="entry name" value="ACYL-COENZYME A DIPHOSPHATASE NUDT19"/>
    <property type="match status" value="1"/>
</dbReference>
<comment type="caution">
    <text evidence="8">The sequence shown here is derived from an EMBL/GenBank/DDBJ whole genome shotgun (WGS) entry which is preliminary data.</text>
</comment>
<feature type="domain" description="Nudix hydrolase" evidence="7">
    <location>
        <begin position="17"/>
        <end position="254"/>
    </location>
</feature>
<dbReference type="AlphaFoldDB" id="A0A2T9YAK8"/>
<evidence type="ECO:0000256" key="3">
    <source>
        <dbReference type="ARBA" id="ARBA00022723"/>
    </source>
</evidence>
<evidence type="ECO:0000256" key="1">
    <source>
        <dbReference type="ARBA" id="ARBA00001936"/>
    </source>
</evidence>
<dbReference type="SUPFAM" id="SSF55811">
    <property type="entry name" value="Nudix"/>
    <property type="match status" value="1"/>
</dbReference>
<keyword evidence="3" id="KW-0479">Metal-binding</keyword>
<sequence>MSQTTAKLSTQTPPPVKLIDSASLILTAPILDKNEIETSGYNYRVLMAKRVDSGSFSSAHVYPGGKLDELDGSEEWNDYVDSGKKVQPNSHFEGTKINQIGEDETQKFRVCAIRETFEETGFLAGSKIIKREPSSGGKRGGHNERELLDQCKSKDAVILTSRLSYFSRWITPPHMKKRFDTKFFMFNISDSDADSVLIDQIYLKQNGGSSSREHDSKSMIAQFGELMFLDWRTPGEFMESIRKDELVLYPPQYYQMKLMSRFFKWQDLQEFARNSGSKRNVDIPLMPFFNKGLEPNSGIITLPGDHMYLKPLDKQIDLIEGGDQSKPLHRIKLRNTKQGFKDLIITENLGIFPEPTMNNSDTKHKL</sequence>
<comment type="cofactor">
    <cofactor evidence="2">
        <name>Mg(2+)</name>
        <dbReference type="ChEBI" id="CHEBI:18420"/>
    </cofactor>
</comment>
<dbReference type="CDD" id="cd18870">
    <property type="entry name" value="NUDIX_AcylCoAdiphos_Nudt19"/>
    <property type="match status" value="1"/>
</dbReference>
<keyword evidence="4" id="KW-0378">Hydrolase</keyword>
<dbReference type="GO" id="GO:0005739">
    <property type="term" value="C:mitochondrion"/>
    <property type="evidence" value="ECO:0007669"/>
    <property type="project" value="TreeGrafter"/>
</dbReference>
<dbReference type="PANTHER" id="PTHR12318">
    <property type="entry name" value="TESTOSTERONE-REGULATED PROTEIN RP2"/>
    <property type="match status" value="1"/>
</dbReference>
<organism evidence="8 9">
    <name type="scientific">Furculomyces boomerangus</name>
    <dbReference type="NCBI Taxonomy" id="61424"/>
    <lineage>
        <taxon>Eukaryota</taxon>
        <taxon>Fungi</taxon>
        <taxon>Fungi incertae sedis</taxon>
        <taxon>Zoopagomycota</taxon>
        <taxon>Kickxellomycotina</taxon>
        <taxon>Harpellomycetes</taxon>
        <taxon>Harpellales</taxon>
        <taxon>Harpellaceae</taxon>
        <taxon>Furculomyces</taxon>
    </lineage>
</organism>
<evidence type="ECO:0000256" key="4">
    <source>
        <dbReference type="ARBA" id="ARBA00022801"/>
    </source>
</evidence>
<dbReference type="InterPro" id="IPR000086">
    <property type="entry name" value="NUDIX_hydrolase_dom"/>
</dbReference>
<name>A0A2T9YAK8_9FUNG</name>
<evidence type="ECO:0000256" key="2">
    <source>
        <dbReference type="ARBA" id="ARBA00001946"/>
    </source>
</evidence>
<dbReference type="InterPro" id="IPR039121">
    <property type="entry name" value="NUDT19"/>
</dbReference>
<evidence type="ECO:0000256" key="6">
    <source>
        <dbReference type="ARBA" id="ARBA00023211"/>
    </source>
</evidence>